<dbReference type="NCBIfam" id="NF004309">
    <property type="entry name" value="PRK05704.1"/>
    <property type="match status" value="1"/>
</dbReference>
<dbReference type="RefSeq" id="WP_009116989.1">
    <property type="nucleotide sequence ID" value="NZ_JH165159.1"/>
</dbReference>
<reference evidence="15 16" key="1">
    <citation type="submission" date="2011-06" db="EMBL/GenBank/DDBJ databases">
        <authorList>
            <person name="Muzny D."/>
            <person name="Qin X."/>
            <person name="Deng J."/>
            <person name="Jiang H."/>
            <person name="Liu Y."/>
            <person name="Qu J."/>
            <person name="Song X.-Z."/>
            <person name="Zhang L."/>
            <person name="Thornton R."/>
            <person name="Coyle M."/>
            <person name="Francisco L."/>
            <person name="Jackson L."/>
            <person name="Javaid M."/>
            <person name="Korchina V."/>
            <person name="Kovar C."/>
            <person name="Mata R."/>
            <person name="Mathew T."/>
            <person name="Ngo R."/>
            <person name="Nguyen L."/>
            <person name="Nguyen N."/>
            <person name="Okwuonu G."/>
            <person name="Ongeri F."/>
            <person name="Pham C."/>
            <person name="Simmons D."/>
            <person name="Wilczek-Boney K."/>
            <person name="Hale W."/>
            <person name="Jakkamsetti A."/>
            <person name="Pham P."/>
            <person name="Ruth R."/>
            <person name="San Lucas F."/>
            <person name="Warren J."/>
            <person name="Zhang J."/>
            <person name="Zhao Z."/>
            <person name="Zhou C."/>
            <person name="Zhu D."/>
            <person name="Lee S."/>
            <person name="Bess C."/>
            <person name="Blankenburg K."/>
            <person name="Forbes L."/>
            <person name="Fu Q."/>
            <person name="Gubbala S."/>
            <person name="Hirani K."/>
            <person name="Jayaseelan J.C."/>
            <person name="Lara F."/>
            <person name="Munidasa M."/>
            <person name="Palculict T."/>
            <person name="Patil S."/>
            <person name="Pu L.-L."/>
            <person name="Saada N."/>
            <person name="Tang L."/>
            <person name="Weissenberger G."/>
            <person name="Zhu Y."/>
            <person name="Hemphill L."/>
            <person name="Shang Y."/>
            <person name="Youmans B."/>
            <person name="Ayvaz T."/>
            <person name="Ross M."/>
            <person name="Santibanez J."/>
            <person name="Aqrawi P."/>
            <person name="Gross S."/>
            <person name="Joshi V."/>
            <person name="Fowler G."/>
            <person name="Nazareth L."/>
            <person name="Reid J."/>
            <person name="Worley K."/>
            <person name="Petrosino J."/>
            <person name="Highlander S."/>
            <person name="Gibbs R."/>
        </authorList>
    </citation>
    <scope>NUCLEOTIDE SEQUENCE [LARGE SCALE GENOMIC DNA]</scope>
    <source>
        <strain evidence="15 16">9715</strain>
    </source>
</reference>
<dbReference type="EC" id="2.3.1.61" evidence="4 11"/>
<dbReference type="InterPro" id="IPR006255">
    <property type="entry name" value="SucB"/>
</dbReference>
<comment type="similarity">
    <text evidence="3 11">Belongs to the 2-oxoacid dehydrogenase family.</text>
</comment>
<evidence type="ECO:0000256" key="12">
    <source>
        <dbReference type="SAM" id="MobiDB-lite"/>
    </source>
</evidence>
<evidence type="ECO:0000256" key="4">
    <source>
        <dbReference type="ARBA" id="ARBA00012945"/>
    </source>
</evidence>
<dbReference type="SUPFAM" id="SSF47005">
    <property type="entry name" value="Peripheral subunit-binding domain of 2-oxo acid dehydrogenase complex"/>
    <property type="match status" value="1"/>
</dbReference>
<protein>
    <recommendedName>
        <fullName evidence="5 11">Dihydrolipoyllysine-residue succinyltransferase component of 2-oxoglutarate dehydrogenase complex</fullName>
        <ecNumber evidence="4 11">2.3.1.61</ecNumber>
    </recommendedName>
    <alternativeName>
        <fullName evidence="11">2-oxoglutarate dehydrogenase complex component E2</fullName>
    </alternativeName>
</protein>
<dbReference type="Gene3D" id="3.30.559.10">
    <property type="entry name" value="Chloramphenicol acetyltransferase-like domain"/>
    <property type="match status" value="1"/>
</dbReference>
<dbReference type="NCBIfam" id="TIGR01347">
    <property type="entry name" value="sucB"/>
    <property type="match status" value="1"/>
</dbReference>
<feature type="domain" description="Lipoyl-binding" evidence="13">
    <location>
        <begin position="2"/>
        <end position="77"/>
    </location>
</feature>
<dbReference type="AlphaFoldDB" id="G4CRY8"/>
<dbReference type="UniPathway" id="UPA00868">
    <property type="reaction ID" value="UER00840"/>
</dbReference>
<dbReference type="EMBL" id="AGAZ01000063">
    <property type="protein sequence ID" value="EGZ44902.1"/>
    <property type="molecule type" value="Genomic_DNA"/>
</dbReference>
<evidence type="ECO:0000256" key="6">
    <source>
        <dbReference type="ARBA" id="ARBA00022532"/>
    </source>
</evidence>
<evidence type="ECO:0000256" key="7">
    <source>
        <dbReference type="ARBA" id="ARBA00022679"/>
    </source>
</evidence>
<dbReference type="Gene3D" id="2.40.50.100">
    <property type="match status" value="1"/>
</dbReference>
<feature type="region of interest" description="Disordered" evidence="12">
    <location>
        <begin position="82"/>
        <end position="109"/>
    </location>
</feature>
<dbReference type="PROSITE" id="PS50968">
    <property type="entry name" value="BIOTINYL_LIPOYL"/>
    <property type="match status" value="1"/>
</dbReference>
<keyword evidence="9 11" id="KW-0012">Acyltransferase</keyword>
<feature type="compositionally biased region" description="Low complexity" evidence="12">
    <location>
        <begin position="147"/>
        <end position="162"/>
    </location>
</feature>
<accession>G4CRY8</accession>
<evidence type="ECO:0000256" key="11">
    <source>
        <dbReference type="RuleBase" id="RU361138"/>
    </source>
</evidence>
<dbReference type="InterPro" id="IPR004167">
    <property type="entry name" value="PSBD"/>
</dbReference>
<evidence type="ECO:0000259" key="14">
    <source>
        <dbReference type="PROSITE" id="PS51826"/>
    </source>
</evidence>
<dbReference type="GO" id="GO:0045252">
    <property type="term" value="C:oxoglutarate dehydrogenase complex"/>
    <property type="evidence" value="ECO:0007669"/>
    <property type="project" value="UniProtKB-UniRule"/>
</dbReference>
<comment type="catalytic activity">
    <reaction evidence="10 11">
        <text>N(6)-[(R)-dihydrolipoyl]-L-lysyl-[protein] + succinyl-CoA = N(6)-[(R)-S(8)-succinyldihydrolipoyl]-L-lysyl-[protein] + CoA</text>
        <dbReference type="Rhea" id="RHEA:15213"/>
        <dbReference type="Rhea" id="RHEA-COMP:10475"/>
        <dbReference type="Rhea" id="RHEA-COMP:20092"/>
        <dbReference type="ChEBI" id="CHEBI:57287"/>
        <dbReference type="ChEBI" id="CHEBI:57292"/>
        <dbReference type="ChEBI" id="CHEBI:83100"/>
        <dbReference type="ChEBI" id="CHEBI:83120"/>
        <dbReference type="EC" id="2.3.1.61"/>
    </reaction>
</comment>
<dbReference type="Pfam" id="PF00364">
    <property type="entry name" value="Biotin_lipoyl"/>
    <property type="match status" value="1"/>
</dbReference>
<dbReference type="CDD" id="cd06849">
    <property type="entry name" value="lipoyl_domain"/>
    <property type="match status" value="1"/>
</dbReference>
<dbReference type="PANTHER" id="PTHR43416:SF5">
    <property type="entry name" value="DIHYDROLIPOYLLYSINE-RESIDUE SUCCINYLTRANSFERASE COMPONENT OF 2-OXOGLUTARATE DEHYDROGENASE COMPLEX, MITOCHONDRIAL"/>
    <property type="match status" value="1"/>
</dbReference>
<evidence type="ECO:0000256" key="8">
    <source>
        <dbReference type="ARBA" id="ARBA00022823"/>
    </source>
</evidence>
<comment type="pathway">
    <text evidence="2 11">Amino-acid degradation; L-lysine degradation via saccharopine pathway; glutaryl-CoA from L-lysine: step 6/6.</text>
</comment>
<dbReference type="InterPro" id="IPR003016">
    <property type="entry name" value="2-oxoA_DH_lipoyl-BS"/>
</dbReference>
<sequence length="397" mass="42475">MIVEVNVPVFAESITEGTLLSWHKKVGEPVARDEVLVDIETDKVVLEVPAPQAGVLVEIIVQDGETVETQQLLAKIDTEAAASTQEAPAQEAPPAAAQTSAAPASSSQSGVAMPAAAKLAAEKGVDISNVQGSGRDGRVLKEDVQNAAPSTPKATPATAPLPVGERPEQRVPMSRLRARVAERLLASQQENAILTTFNEVNMKPVMDLRNKYKEKFEKEHGVKLGFMSFFVKAAVAALKKFPVVNASVDGKDIVYHGYFDIGIAIGSPRGLVVPILRDADQMSIADIERAIVDYAVKAKDGKIAIEDLTGGTFSITNGGTFGSMMSTPIINPPQSAILGMHATKERAVVENGQVVVRPMMYLALSYDHRIIDGREAVLTLVTIKDLLEDPARLLLDL</sequence>
<dbReference type="InterPro" id="IPR023213">
    <property type="entry name" value="CAT-like_dom_sf"/>
</dbReference>
<dbReference type="InterPro" id="IPR036625">
    <property type="entry name" value="E3-bd_dom_sf"/>
</dbReference>
<dbReference type="Pfam" id="PF02817">
    <property type="entry name" value="E3_binding"/>
    <property type="match status" value="1"/>
</dbReference>
<comment type="function">
    <text evidence="1 11">E2 component of the 2-oxoglutarate dehydrogenase (OGDH) complex which catalyzes the second step in the conversion of 2-oxoglutarate to succinyl-CoA and CO(2).</text>
</comment>
<dbReference type="Pfam" id="PF00198">
    <property type="entry name" value="2-oxoacid_dh"/>
    <property type="match status" value="1"/>
</dbReference>
<dbReference type="PROSITE" id="PS00189">
    <property type="entry name" value="LIPOYL"/>
    <property type="match status" value="1"/>
</dbReference>
<dbReference type="InterPro" id="IPR001078">
    <property type="entry name" value="2-oxoacid_DH_actylTfrase"/>
</dbReference>
<dbReference type="GO" id="GO:0006099">
    <property type="term" value="P:tricarboxylic acid cycle"/>
    <property type="evidence" value="ECO:0007669"/>
    <property type="project" value="UniProtKB-UniRule"/>
</dbReference>
<dbReference type="FunFam" id="3.30.559.10:FF:000007">
    <property type="entry name" value="Dihydrolipoamide acetyltransferase component of pyruvate dehydrogenase complex"/>
    <property type="match status" value="1"/>
</dbReference>
<evidence type="ECO:0000256" key="3">
    <source>
        <dbReference type="ARBA" id="ARBA00007317"/>
    </source>
</evidence>
<keyword evidence="8 11" id="KW-0450">Lipoyl</keyword>
<name>G4CRY8_9NEIS</name>
<evidence type="ECO:0000256" key="2">
    <source>
        <dbReference type="ARBA" id="ARBA00005145"/>
    </source>
</evidence>
<keyword evidence="6 11" id="KW-0816">Tricarboxylic acid cycle</keyword>
<dbReference type="SUPFAM" id="SSF51230">
    <property type="entry name" value="Single hybrid motif"/>
    <property type="match status" value="1"/>
</dbReference>
<gene>
    <name evidence="15" type="primary">sucB</name>
    <name evidence="15" type="ORF">HMPREF9370_1848</name>
</gene>
<dbReference type="OrthoDB" id="9805770at2"/>
<dbReference type="Proteomes" id="UP000005336">
    <property type="component" value="Unassembled WGS sequence"/>
</dbReference>
<evidence type="ECO:0000256" key="5">
    <source>
        <dbReference type="ARBA" id="ARBA00019511"/>
    </source>
</evidence>
<dbReference type="InterPro" id="IPR050537">
    <property type="entry name" value="2-oxoacid_dehydrogenase"/>
</dbReference>
<evidence type="ECO:0000313" key="15">
    <source>
        <dbReference type="EMBL" id="EGZ44902.1"/>
    </source>
</evidence>
<organism evidence="15 16">
    <name type="scientific">Neisseria wadsworthii 9715</name>
    <dbReference type="NCBI Taxonomy" id="1030841"/>
    <lineage>
        <taxon>Bacteria</taxon>
        <taxon>Pseudomonadati</taxon>
        <taxon>Pseudomonadota</taxon>
        <taxon>Betaproteobacteria</taxon>
        <taxon>Neisseriales</taxon>
        <taxon>Neisseriaceae</taxon>
        <taxon>Neisseria</taxon>
    </lineage>
</organism>
<keyword evidence="16" id="KW-1185">Reference proteome</keyword>
<dbReference type="SUPFAM" id="SSF52777">
    <property type="entry name" value="CoA-dependent acyltransferases"/>
    <property type="match status" value="1"/>
</dbReference>
<evidence type="ECO:0000256" key="10">
    <source>
        <dbReference type="ARBA" id="ARBA00052761"/>
    </source>
</evidence>
<feature type="domain" description="Peripheral subunit-binding (PSBD)" evidence="14">
    <location>
        <begin position="111"/>
        <end position="148"/>
    </location>
</feature>
<dbReference type="GO" id="GO:0033512">
    <property type="term" value="P:L-lysine catabolic process to acetyl-CoA via saccharopine"/>
    <property type="evidence" value="ECO:0007669"/>
    <property type="project" value="UniProtKB-UniRule"/>
</dbReference>
<evidence type="ECO:0000259" key="13">
    <source>
        <dbReference type="PROSITE" id="PS50968"/>
    </source>
</evidence>
<dbReference type="Gene3D" id="4.10.320.10">
    <property type="entry name" value="E3-binding domain"/>
    <property type="match status" value="1"/>
</dbReference>
<proteinExistence type="inferred from homology"/>
<dbReference type="InterPro" id="IPR011053">
    <property type="entry name" value="Single_hybrid_motif"/>
</dbReference>
<evidence type="ECO:0000256" key="1">
    <source>
        <dbReference type="ARBA" id="ARBA00004052"/>
    </source>
</evidence>
<dbReference type="STRING" id="1030841.HMPREF9370_1848"/>
<dbReference type="PROSITE" id="PS51826">
    <property type="entry name" value="PSBD"/>
    <property type="match status" value="1"/>
</dbReference>
<comment type="cofactor">
    <cofactor evidence="11">
        <name>(R)-lipoate</name>
        <dbReference type="ChEBI" id="CHEBI:83088"/>
    </cofactor>
    <text evidence="11">Binds 1 lipoyl cofactor covalently.</text>
</comment>
<dbReference type="HOGENOM" id="CLU_016733_0_0_4"/>
<dbReference type="GO" id="GO:0004149">
    <property type="term" value="F:dihydrolipoyllysine-residue succinyltransferase activity"/>
    <property type="evidence" value="ECO:0007669"/>
    <property type="project" value="UniProtKB-UniRule"/>
</dbReference>
<dbReference type="GO" id="GO:0005829">
    <property type="term" value="C:cytosol"/>
    <property type="evidence" value="ECO:0007669"/>
    <property type="project" value="TreeGrafter"/>
</dbReference>
<dbReference type="InterPro" id="IPR000089">
    <property type="entry name" value="Biotin_lipoyl"/>
</dbReference>
<evidence type="ECO:0000313" key="16">
    <source>
        <dbReference type="Proteomes" id="UP000005336"/>
    </source>
</evidence>
<dbReference type="PATRIC" id="fig|1030841.3.peg.1838"/>
<keyword evidence="7 11" id="KW-0808">Transferase</keyword>
<evidence type="ECO:0000256" key="9">
    <source>
        <dbReference type="ARBA" id="ARBA00023315"/>
    </source>
</evidence>
<dbReference type="PANTHER" id="PTHR43416">
    <property type="entry name" value="DIHYDROLIPOYLLYSINE-RESIDUE SUCCINYLTRANSFERASE COMPONENT OF 2-OXOGLUTARATE DEHYDROGENASE COMPLEX, MITOCHONDRIAL-RELATED"/>
    <property type="match status" value="1"/>
</dbReference>
<comment type="caution">
    <text evidence="15">The sequence shown here is derived from an EMBL/GenBank/DDBJ whole genome shotgun (WGS) entry which is preliminary data.</text>
</comment>
<feature type="region of interest" description="Disordered" evidence="12">
    <location>
        <begin position="145"/>
        <end position="171"/>
    </location>
</feature>